<dbReference type="Proteomes" id="UP000194003">
    <property type="component" value="Unassembled WGS sequence"/>
</dbReference>
<comment type="caution">
    <text evidence="8">The sequence shown here is derived from an EMBL/GenBank/DDBJ whole genome shotgun (WGS) entry which is preliminary data.</text>
</comment>
<evidence type="ECO:0000256" key="1">
    <source>
        <dbReference type="ARBA" id="ARBA00004571"/>
    </source>
</evidence>
<keyword evidence="5" id="KW-0732">Signal</keyword>
<evidence type="ECO:0000256" key="3">
    <source>
        <dbReference type="ARBA" id="ARBA00022452"/>
    </source>
</evidence>
<keyword evidence="7" id="KW-0998">Cell outer membrane</keyword>
<evidence type="ECO:0000256" key="2">
    <source>
        <dbReference type="ARBA" id="ARBA00008163"/>
    </source>
</evidence>
<dbReference type="EMBL" id="LVJN01000020">
    <property type="protein sequence ID" value="OSM01391.1"/>
    <property type="molecule type" value="Genomic_DNA"/>
</dbReference>
<accession>A0A1Y2K033</accession>
<keyword evidence="9" id="KW-1185">Reference proteome</keyword>
<name>A0A1Y2K033_9PROT</name>
<comment type="similarity">
    <text evidence="2">Belongs to the OmpP1/FadL family.</text>
</comment>
<dbReference type="PANTHER" id="PTHR35093">
    <property type="entry name" value="OUTER MEMBRANE PROTEIN NMB0088-RELATED"/>
    <property type="match status" value="1"/>
</dbReference>
<dbReference type="Pfam" id="PF03349">
    <property type="entry name" value="Toluene_X"/>
    <property type="match status" value="1"/>
</dbReference>
<keyword evidence="6" id="KW-0472">Membrane</keyword>
<organism evidence="8 9">
    <name type="scientific">Magnetofaba australis IT-1</name>
    <dbReference type="NCBI Taxonomy" id="1434232"/>
    <lineage>
        <taxon>Bacteria</taxon>
        <taxon>Pseudomonadati</taxon>
        <taxon>Pseudomonadota</taxon>
        <taxon>Magnetococcia</taxon>
        <taxon>Magnetococcales</taxon>
        <taxon>Magnetococcaceae</taxon>
        <taxon>Magnetofaba</taxon>
    </lineage>
</organism>
<protein>
    <submittedName>
        <fullName evidence="8">Putative aromatic hydrocarbon degradation membrane protein</fullName>
    </submittedName>
</protein>
<dbReference type="AlphaFoldDB" id="A0A1Y2K033"/>
<keyword evidence="3" id="KW-1134">Transmembrane beta strand</keyword>
<evidence type="ECO:0000256" key="7">
    <source>
        <dbReference type="ARBA" id="ARBA00023237"/>
    </source>
</evidence>
<dbReference type="STRING" id="1434232.MAIT1_01333"/>
<evidence type="ECO:0000256" key="6">
    <source>
        <dbReference type="ARBA" id="ARBA00023136"/>
    </source>
</evidence>
<evidence type="ECO:0000313" key="9">
    <source>
        <dbReference type="Proteomes" id="UP000194003"/>
    </source>
</evidence>
<dbReference type="InterPro" id="IPR005017">
    <property type="entry name" value="OMPP1/FadL/TodX"/>
</dbReference>
<gene>
    <name evidence="8" type="ORF">MAIT1_01333</name>
</gene>
<dbReference type="Gene3D" id="2.40.160.60">
    <property type="entry name" value="Outer membrane protein transport protein (OMPP1/FadL/TodX)"/>
    <property type="match status" value="1"/>
</dbReference>
<evidence type="ECO:0000313" key="8">
    <source>
        <dbReference type="EMBL" id="OSM01391.1"/>
    </source>
</evidence>
<evidence type="ECO:0000256" key="4">
    <source>
        <dbReference type="ARBA" id="ARBA00022692"/>
    </source>
</evidence>
<dbReference type="GO" id="GO:0015483">
    <property type="term" value="F:long-chain fatty acid transporting porin activity"/>
    <property type="evidence" value="ECO:0007669"/>
    <property type="project" value="TreeGrafter"/>
</dbReference>
<reference evidence="8 9" key="1">
    <citation type="journal article" date="2016" name="BMC Genomics">
        <title>Combined genomic and structural analyses of a cultured magnetotactic bacterium reveals its niche adaptation to a dynamic environment.</title>
        <authorList>
            <person name="Araujo A.C."/>
            <person name="Morillo V."/>
            <person name="Cypriano J."/>
            <person name="Teixeira L.C."/>
            <person name="Leao P."/>
            <person name="Lyra S."/>
            <person name="Almeida L.G."/>
            <person name="Bazylinski D.A."/>
            <person name="Vasconcellos A.T."/>
            <person name="Abreu F."/>
            <person name="Lins U."/>
        </authorList>
    </citation>
    <scope>NUCLEOTIDE SEQUENCE [LARGE SCALE GENOMIC DNA]</scope>
    <source>
        <strain evidence="8 9">IT-1</strain>
    </source>
</reference>
<dbReference type="SUPFAM" id="SSF56935">
    <property type="entry name" value="Porins"/>
    <property type="match status" value="1"/>
</dbReference>
<comment type="subcellular location">
    <subcellularLocation>
        <location evidence="1">Cell outer membrane</location>
        <topology evidence="1">Multi-pass membrane protein</topology>
    </subcellularLocation>
</comment>
<dbReference type="GO" id="GO:0009279">
    <property type="term" value="C:cell outer membrane"/>
    <property type="evidence" value="ECO:0007669"/>
    <property type="project" value="UniProtKB-SubCell"/>
</dbReference>
<proteinExistence type="inferred from homology"/>
<evidence type="ECO:0000256" key="5">
    <source>
        <dbReference type="ARBA" id="ARBA00022729"/>
    </source>
</evidence>
<keyword evidence="4" id="KW-0812">Transmembrane</keyword>
<dbReference type="PANTHER" id="PTHR35093:SF8">
    <property type="entry name" value="OUTER MEMBRANE PROTEIN NMB0088-RELATED"/>
    <property type="match status" value="1"/>
</dbReference>
<sequence>MGRAMAPIVYQVNPNLSIGATLDLVWMGLDLQMDVDGSTFAKMMAGNGGTVAMSSNLATTIGGLTAGSYAAFGATDINYGRFDFTDGSDFTGEADGVGAGFKVGMSYKVNPKLTIGAAYHSKTAMQDLETTKASVSFAAVPATMGGAVVPMTLSGKMEVQDFEWPQKLVVGAAYQATDKLLLVGDLSVTDWSNTMKNFKMKFTADDSTSNNYSTSMGIATADFRGETMEVSMTQEWDDQTVLHLGAEYKINDAWSVRGGASFSDNPIPDTYVNALFPATIQHHYTAGVGYKFNDLHNISFAAAYAPKSKATQPSGMEISHSQFNWSLSYSYLFK</sequence>